<dbReference type="Gene3D" id="3.40.50.1820">
    <property type="entry name" value="alpha/beta hydrolase"/>
    <property type="match status" value="1"/>
</dbReference>
<dbReference type="eggNOG" id="ENOG502SMDT">
    <property type="taxonomic scope" value="Eukaryota"/>
</dbReference>
<dbReference type="InterPro" id="IPR029058">
    <property type="entry name" value="AB_hydrolase_fold"/>
</dbReference>
<proteinExistence type="predicted"/>
<dbReference type="GO" id="GO:0016020">
    <property type="term" value="C:membrane"/>
    <property type="evidence" value="ECO:0007669"/>
    <property type="project" value="TreeGrafter"/>
</dbReference>
<dbReference type="PANTHER" id="PTHR43798">
    <property type="entry name" value="MONOACYLGLYCEROL LIPASE"/>
    <property type="match status" value="1"/>
</dbReference>
<dbReference type="AlphaFoldDB" id="S3CJB3"/>
<dbReference type="InterPro" id="IPR000073">
    <property type="entry name" value="AB_hydrolase_1"/>
</dbReference>
<feature type="domain" description="AB hydrolase-1" evidence="1">
    <location>
        <begin position="36"/>
        <end position="282"/>
    </location>
</feature>
<dbReference type="GO" id="GO:0016787">
    <property type="term" value="F:hydrolase activity"/>
    <property type="evidence" value="ECO:0007669"/>
    <property type="project" value="UniProtKB-KW"/>
</dbReference>
<dbReference type="Pfam" id="PF12697">
    <property type="entry name" value="Abhydrolase_6"/>
    <property type="match status" value="1"/>
</dbReference>
<dbReference type="InterPro" id="IPR050266">
    <property type="entry name" value="AB_hydrolase_sf"/>
</dbReference>
<evidence type="ECO:0000313" key="3">
    <source>
        <dbReference type="Proteomes" id="UP000016923"/>
    </source>
</evidence>
<keyword evidence="3" id="KW-1185">Reference proteome</keyword>
<dbReference type="PANTHER" id="PTHR43798:SF33">
    <property type="entry name" value="HYDROLASE, PUTATIVE (AFU_ORTHOLOGUE AFUA_2G14860)-RELATED"/>
    <property type="match status" value="1"/>
</dbReference>
<accession>S3CJB3</accession>
<dbReference type="HOGENOM" id="CLU_020336_18_1_1"/>
<gene>
    <name evidence="2" type="ORF">F503_02646</name>
</gene>
<keyword evidence="2" id="KW-0378">Hydrolase</keyword>
<evidence type="ECO:0000313" key="2">
    <source>
        <dbReference type="EMBL" id="EPE06518.1"/>
    </source>
</evidence>
<dbReference type="OMA" id="QDHTVWE"/>
<dbReference type="EMBL" id="KE148153">
    <property type="protein sequence ID" value="EPE06518.1"/>
    <property type="molecule type" value="Genomic_DNA"/>
</dbReference>
<reference evidence="2 3" key="1">
    <citation type="journal article" date="2013" name="BMC Genomics">
        <title>The genome and transcriptome of the pine saprophyte Ophiostoma piceae, and a comparison with the bark beetle-associated pine pathogen Grosmannia clavigera.</title>
        <authorList>
            <person name="Haridas S."/>
            <person name="Wang Y."/>
            <person name="Lim L."/>
            <person name="Massoumi Alamouti S."/>
            <person name="Jackman S."/>
            <person name="Docking R."/>
            <person name="Robertson G."/>
            <person name="Birol I."/>
            <person name="Bohlmann J."/>
            <person name="Breuil C."/>
        </authorList>
    </citation>
    <scope>NUCLEOTIDE SEQUENCE [LARGE SCALE GENOMIC DNA]</scope>
    <source>
        <strain evidence="2 3">UAMH 11346</strain>
    </source>
</reference>
<sequence length="296" mass="32926">MVPAVLDSPDPQVVSADGTRIWAARAGRSPAEAPTIVLVPGFAFPSFVFEKQFQDEQLLSKFCLITYEPRGQGRSTAVSDEGNPWTPKKIAQDFEAVCKYYGASKVFLAGWSYGCIIACDVFASDLGHYIEGLIYIAGLPSANVFKTCYSEETTVYFSPRMTTPSMTDGDTVGDFYRRFVESCFLQPYRSTMPYTFKAALLGSMALTTPTQRRREFAIRMQEPDKLLAAAPDVETLFILGSNDDAVKTDVIQTYLEDNFPRLQTELVAESGHAMFWEKPEEVGKLIVDFVARVNKA</sequence>
<organism evidence="2 3">
    <name type="scientific">Ophiostoma piceae (strain UAMH 11346)</name>
    <name type="common">Sap stain fungus</name>
    <dbReference type="NCBI Taxonomy" id="1262450"/>
    <lineage>
        <taxon>Eukaryota</taxon>
        <taxon>Fungi</taxon>
        <taxon>Dikarya</taxon>
        <taxon>Ascomycota</taxon>
        <taxon>Pezizomycotina</taxon>
        <taxon>Sordariomycetes</taxon>
        <taxon>Sordariomycetidae</taxon>
        <taxon>Ophiostomatales</taxon>
        <taxon>Ophiostomataceae</taxon>
        <taxon>Ophiostoma</taxon>
    </lineage>
</organism>
<evidence type="ECO:0000259" key="1">
    <source>
        <dbReference type="Pfam" id="PF12697"/>
    </source>
</evidence>
<dbReference type="SUPFAM" id="SSF53474">
    <property type="entry name" value="alpha/beta-Hydrolases"/>
    <property type="match status" value="1"/>
</dbReference>
<dbReference type="STRING" id="1262450.S3CJB3"/>
<dbReference type="OrthoDB" id="408373at2759"/>
<name>S3CJB3_OPHP1</name>
<dbReference type="VEuPathDB" id="FungiDB:F503_02646"/>
<dbReference type="Proteomes" id="UP000016923">
    <property type="component" value="Unassembled WGS sequence"/>
</dbReference>
<protein>
    <submittedName>
        <fullName evidence="2">Alpha beta-hydrolase</fullName>
    </submittedName>
</protein>